<dbReference type="Proteomes" id="UP001060085">
    <property type="component" value="Linkage Group LG01"/>
</dbReference>
<organism evidence="1 2">
    <name type="scientific">Catharanthus roseus</name>
    <name type="common">Madagascar periwinkle</name>
    <name type="synonym">Vinca rosea</name>
    <dbReference type="NCBI Taxonomy" id="4058"/>
    <lineage>
        <taxon>Eukaryota</taxon>
        <taxon>Viridiplantae</taxon>
        <taxon>Streptophyta</taxon>
        <taxon>Embryophyta</taxon>
        <taxon>Tracheophyta</taxon>
        <taxon>Spermatophyta</taxon>
        <taxon>Magnoliopsida</taxon>
        <taxon>eudicotyledons</taxon>
        <taxon>Gunneridae</taxon>
        <taxon>Pentapetalae</taxon>
        <taxon>asterids</taxon>
        <taxon>lamiids</taxon>
        <taxon>Gentianales</taxon>
        <taxon>Apocynaceae</taxon>
        <taxon>Rauvolfioideae</taxon>
        <taxon>Vinceae</taxon>
        <taxon>Catharanthinae</taxon>
        <taxon>Catharanthus</taxon>
    </lineage>
</organism>
<evidence type="ECO:0000313" key="1">
    <source>
        <dbReference type="EMBL" id="KAI5680149.1"/>
    </source>
</evidence>
<keyword evidence="2" id="KW-1185">Reference proteome</keyword>
<name>A0ACC0C5E4_CATRO</name>
<proteinExistence type="predicted"/>
<sequence length="118" mass="13068">MDLHIHLHTAQTQYMIDTYMLIPLCDLAYRIDLPHRSLYWSLGLLGAAPQNSSCSTHGYSHAEYGVSSSNPYVPGTADKEQERVRSLHIQGEADERGDDDGDGGDDDQDEGDDDGDKE</sequence>
<comment type="caution">
    <text evidence="1">The sequence shown here is derived from an EMBL/GenBank/DDBJ whole genome shotgun (WGS) entry which is preliminary data.</text>
</comment>
<reference evidence="2" key="1">
    <citation type="journal article" date="2023" name="Nat. Plants">
        <title>Single-cell RNA sequencing provides a high-resolution roadmap for understanding the multicellular compartmentation of specialized metabolism.</title>
        <authorList>
            <person name="Sun S."/>
            <person name="Shen X."/>
            <person name="Li Y."/>
            <person name="Li Y."/>
            <person name="Wang S."/>
            <person name="Li R."/>
            <person name="Zhang H."/>
            <person name="Shen G."/>
            <person name="Guo B."/>
            <person name="Wei J."/>
            <person name="Xu J."/>
            <person name="St-Pierre B."/>
            <person name="Chen S."/>
            <person name="Sun C."/>
        </authorList>
    </citation>
    <scope>NUCLEOTIDE SEQUENCE [LARGE SCALE GENOMIC DNA]</scope>
</reference>
<gene>
    <name evidence="1" type="ORF">M9H77_01376</name>
</gene>
<dbReference type="EMBL" id="CM044701">
    <property type="protein sequence ID" value="KAI5680149.1"/>
    <property type="molecule type" value="Genomic_DNA"/>
</dbReference>
<evidence type="ECO:0000313" key="2">
    <source>
        <dbReference type="Proteomes" id="UP001060085"/>
    </source>
</evidence>
<accession>A0ACC0C5E4</accession>
<protein>
    <submittedName>
        <fullName evidence="1">Uncharacterized protein</fullName>
    </submittedName>
</protein>